<dbReference type="InterPro" id="IPR000086">
    <property type="entry name" value="NUDIX_hydrolase_dom"/>
</dbReference>
<evidence type="ECO:0000256" key="2">
    <source>
        <dbReference type="ARBA" id="ARBA00022801"/>
    </source>
</evidence>
<dbReference type="InterPro" id="IPR015797">
    <property type="entry name" value="NUDIX_hydrolase-like_dom_sf"/>
</dbReference>
<dbReference type="PROSITE" id="PS00893">
    <property type="entry name" value="NUDIX_BOX"/>
    <property type="match status" value="1"/>
</dbReference>
<protein>
    <submittedName>
        <fullName evidence="4">NUDIX domain-containing protein</fullName>
    </submittedName>
</protein>
<proteinExistence type="predicted"/>
<reference evidence="4" key="1">
    <citation type="submission" date="2023-04" db="EMBL/GenBank/DDBJ databases">
        <title>Sphingomonas sp. MAHUQ-71 isolated from rice field.</title>
        <authorList>
            <person name="Huq M.A."/>
        </authorList>
    </citation>
    <scope>NUCLEOTIDE SEQUENCE</scope>
    <source>
        <strain evidence="4">MAHUQ-71</strain>
    </source>
</reference>
<accession>A0ABT6N1V4</accession>
<sequence>MALHHRLIGKLARAYWMVRRPSSKGVRALVLDGADRVALVKHTYLPDWYLPGGGVKRREALGTALARELREEIGLPDFRMERILGIYRNGSEYKDDHVAIFVVRTLTPAAEIRAADGFEIEAAQWFALDALPADISPASLRRIEEWRRGETGLGDW</sequence>
<comment type="cofactor">
    <cofactor evidence="1">
        <name>Mg(2+)</name>
        <dbReference type="ChEBI" id="CHEBI:18420"/>
    </cofactor>
</comment>
<dbReference type="Gene3D" id="3.90.79.10">
    <property type="entry name" value="Nucleoside Triphosphate Pyrophosphohydrolase"/>
    <property type="match status" value="1"/>
</dbReference>
<dbReference type="PANTHER" id="PTHR43046:SF14">
    <property type="entry name" value="MUTT_NUDIX FAMILY PROTEIN"/>
    <property type="match status" value="1"/>
</dbReference>
<keyword evidence="5" id="KW-1185">Reference proteome</keyword>
<dbReference type="Proteomes" id="UP001160625">
    <property type="component" value="Unassembled WGS sequence"/>
</dbReference>
<dbReference type="PROSITE" id="PS51462">
    <property type="entry name" value="NUDIX"/>
    <property type="match status" value="1"/>
</dbReference>
<dbReference type="InterPro" id="IPR020084">
    <property type="entry name" value="NUDIX_hydrolase_CS"/>
</dbReference>
<dbReference type="SUPFAM" id="SSF55811">
    <property type="entry name" value="Nudix"/>
    <property type="match status" value="1"/>
</dbReference>
<dbReference type="RefSeq" id="WP_281044046.1">
    <property type="nucleotide sequence ID" value="NZ_JARYGZ010000001.1"/>
</dbReference>
<evidence type="ECO:0000256" key="1">
    <source>
        <dbReference type="ARBA" id="ARBA00001946"/>
    </source>
</evidence>
<organism evidence="4 5">
    <name type="scientific">Sphingomonas oryzagri</name>
    <dbReference type="NCBI Taxonomy" id="3042314"/>
    <lineage>
        <taxon>Bacteria</taxon>
        <taxon>Pseudomonadati</taxon>
        <taxon>Pseudomonadota</taxon>
        <taxon>Alphaproteobacteria</taxon>
        <taxon>Sphingomonadales</taxon>
        <taxon>Sphingomonadaceae</taxon>
        <taxon>Sphingomonas</taxon>
    </lineage>
</organism>
<keyword evidence="2" id="KW-0378">Hydrolase</keyword>
<name>A0ABT6N1V4_9SPHN</name>
<dbReference type="Pfam" id="PF00293">
    <property type="entry name" value="NUDIX"/>
    <property type="match status" value="1"/>
</dbReference>
<comment type="caution">
    <text evidence="4">The sequence shown here is derived from an EMBL/GenBank/DDBJ whole genome shotgun (WGS) entry which is preliminary data.</text>
</comment>
<evidence type="ECO:0000259" key="3">
    <source>
        <dbReference type="PROSITE" id="PS51462"/>
    </source>
</evidence>
<dbReference type="PANTHER" id="PTHR43046">
    <property type="entry name" value="GDP-MANNOSE MANNOSYL HYDROLASE"/>
    <property type="match status" value="1"/>
</dbReference>
<dbReference type="EMBL" id="JARYGZ010000001">
    <property type="protein sequence ID" value="MDH7638764.1"/>
    <property type="molecule type" value="Genomic_DNA"/>
</dbReference>
<evidence type="ECO:0000313" key="4">
    <source>
        <dbReference type="EMBL" id="MDH7638764.1"/>
    </source>
</evidence>
<gene>
    <name evidence="4" type="ORF">QGN17_08480</name>
</gene>
<evidence type="ECO:0000313" key="5">
    <source>
        <dbReference type="Proteomes" id="UP001160625"/>
    </source>
</evidence>
<feature type="domain" description="Nudix hydrolase" evidence="3">
    <location>
        <begin position="1"/>
        <end position="148"/>
    </location>
</feature>